<evidence type="ECO:0000313" key="2">
    <source>
        <dbReference type="Proteomes" id="UP000740883"/>
    </source>
</evidence>
<proteinExistence type="predicted"/>
<reference evidence="1 2" key="1">
    <citation type="journal article" date="2020" name="Genome Biol. Evol.">
        <title>Comparative genomics of strictly vertically transmitted, feminizing microsporidia endosymbionts of amphipod crustaceans.</title>
        <authorList>
            <person name="Cormier A."/>
            <person name="Chebbi M.A."/>
            <person name="Giraud I."/>
            <person name="Wattier R."/>
            <person name="Teixeira M."/>
            <person name="Gilbert C."/>
            <person name="Rigaud T."/>
            <person name="Cordaux R."/>
        </authorList>
    </citation>
    <scope>NUCLEOTIDE SEQUENCE [LARGE SCALE GENOMIC DNA]</scope>
    <source>
        <strain evidence="1 2">Ou3-Ou53</strain>
    </source>
</reference>
<protein>
    <submittedName>
        <fullName evidence="1">Coatomer subunit zeta</fullName>
    </submittedName>
</protein>
<dbReference type="EMBL" id="SBJO01001650">
    <property type="protein sequence ID" value="KAF9742717.1"/>
    <property type="molecule type" value="Genomic_DNA"/>
</dbReference>
<name>A0A9P6GWW6_9MICR</name>
<sequence length="163" mass="18766">MSIIDVEGLIFTDLRGNILYKKIYNLEEKKLLFIIKKALEEKDPICLLDSNLLFIHKTNEICVIMVSNSENNEVFLNACFEQFVGAMSQISQKLTVEAVYKKFDVFFLLCDIFVYEGVIMENKSETMIKKLPKRTFETLEGMKVPKGMASIINNATKSLSRYI</sequence>
<dbReference type="Proteomes" id="UP000740883">
    <property type="component" value="Unassembled WGS sequence"/>
</dbReference>
<gene>
    <name evidence="1" type="ORF">NGRA_3615</name>
</gene>
<dbReference type="Gene3D" id="3.30.450.60">
    <property type="match status" value="1"/>
</dbReference>
<dbReference type="AlphaFoldDB" id="A0A9P6GWW6"/>
<keyword evidence="2" id="KW-1185">Reference proteome</keyword>
<comment type="caution">
    <text evidence="1">The sequence shown here is derived from an EMBL/GenBank/DDBJ whole genome shotgun (WGS) entry which is preliminary data.</text>
</comment>
<dbReference type="SUPFAM" id="SSF64356">
    <property type="entry name" value="SNARE-like"/>
    <property type="match status" value="1"/>
</dbReference>
<organism evidence="1 2">
    <name type="scientific">Nosema granulosis</name>
    <dbReference type="NCBI Taxonomy" id="83296"/>
    <lineage>
        <taxon>Eukaryota</taxon>
        <taxon>Fungi</taxon>
        <taxon>Fungi incertae sedis</taxon>
        <taxon>Microsporidia</taxon>
        <taxon>Nosematidae</taxon>
        <taxon>Nosema</taxon>
    </lineage>
</organism>
<accession>A0A9P6GWW6</accession>
<dbReference type="OrthoDB" id="10249988at2759"/>
<evidence type="ECO:0000313" key="1">
    <source>
        <dbReference type="EMBL" id="KAF9742717.1"/>
    </source>
</evidence>
<dbReference type="InterPro" id="IPR011012">
    <property type="entry name" value="Longin-like_dom_sf"/>
</dbReference>